<reference evidence="1 2" key="1">
    <citation type="submission" date="2016-10" db="EMBL/GenBank/DDBJ databases">
        <authorList>
            <person name="Varghese N."/>
            <person name="Submissions S."/>
        </authorList>
    </citation>
    <scope>NUCLEOTIDE SEQUENCE [LARGE SCALE GENOMIC DNA]</scope>
    <source>
        <strain evidence="1 2">DSM 17997</strain>
    </source>
</reference>
<dbReference type="EMBL" id="FNQC01000004">
    <property type="protein sequence ID" value="SDY96500.1"/>
    <property type="molecule type" value="Genomic_DNA"/>
</dbReference>
<gene>
    <name evidence="1" type="ORF">SAMN05444412_10480</name>
</gene>
<dbReference type="GO" id="GO:0051301">
    <property type="term" value="P:cell division"/>
    <property type="evidence" value="ECO:0007669"/>
    <property type="project" value="UniProtKB-KW"/>
</dbReference>
<keyword evidence="1" id="KW-0132">Cell division</keyword>
<evidence type="ECO:0000313" key="1">
    <source>
        <dbReference type="EMBL" id="SDY96500.1"/>
    </source>
</evidence>
<dbReference type="InterPro" id="IPR036192">
    <property type="entry name" value="Cell_div_ZapA-like_sf"/>
</dbReference>
<sequence length="101" mass="11600">MPICLNDMEALSVKIKIGDREYPMKVKVEDEAKIRHAGKLINDKIKRYRDEFGLDDRQDLLAMVAFDSMVESMEQNKINTDDSELVESSIVRVNAQLKSLL</sequence>
<organism evidence="1 2">
    <name type="scientific">Rhodonellum ikkaensis</name>
    <dbReference type="NCBI Taxonomy" id="336829"/>
    <lineage>
        <taxon>Bacteria</taxon>
        <taxon>Pseudomonadati</taxon>
        <taxon>Bacteroidota</taxon>
        <taxon>Cytophagia</taxon>
        <taxon>Cytophagales</taxon>
        <taxon>Cytophagaceae</taxon>
        <taxon>Rhodonellum</taxon>
    </lineage>
</organism>
<dbReference type="InterPro" id="IPR007838">
    <property type="entry name" value="Cell_div_ZapA-like"/>
</dbReference>
<keyword evidence="1" id="KW-0131">Cell cycle</keyword>
<accession>A0A1H3P635</accession>
<name>A0A1H3P635_9BACT</name>
<dbReference type="Pfam" id="PF05164">
    <property type="entry name" value="ZapA"/>
    <property type="match status" value="1"/>
</dbReference>
<keyword evidence="2" id="KW-1185">Reference proteome</keyword>
<proteinExistence type="predicted"/>
<comment type="caution">
    <text evidence="1">The sequence shown here is derived from an EMBL/GenBank/DDBJ whole genome shotgun (WGS) entry which is preliminary data.</text>
</comment>
<protein>
    <submittedName>
        <fullName evidence="1">Cell division protein ZapA</fullName>
    </submittedName>
</protein>
<dbReference type="SUPFAM" id="SSF102829">
    <property type="entry name" value="Cell division protein ZapA-like"/>
    <property type="match status" value="1"/>
</dbReference>
<evidence type="ECO:0000313" key="2">
    <source>
        <dbReference type="Proteomes" id="UP000199663"/>
    </source>
</evidence>
<dbReference type="Proteomes" id="UP000199663">
    <property type="component" value="Unassembled WGS sequence"/>
</dbReference>